<evidence type="ECO:0000256" key="2">
    <source>
        <dbReference type="ARBA" id="ARBA00022695"/>
    </source>
</evidence>
<keyword evidence="2" id="KW-0548">Nucleotidyltransferase</keyword>
<evidence type="ECO:0000256" key="1">
    <source>
        <dbReference type="ARBA" id="ARBA00022679"/>
    </source>
</evidence>
<keyword evidence="6 10" id="KW-0695">RNA-directed DNA polymerase</keyword>
<keyword evidence="3" id="KW-0540">Nuclease</keyword>
<reference evidence="10" key="1">
    <citation type="journal article" date="2022" name="Int. J. Mol. Sci.">
        <title>Draft Genome of Tanacetum Coccineum: Genomic Comparison of Closely Related Tanacetum-Family Plants.</title>
        <authorList>
            <person name="Yamashiro T."/>
            <person name="Shiraishi A."/>
            <person name="Nakayama K."/>
            <person name="Satake H."/>
        </authorList>
    </citation>
    <scope>NUCLEOTIDE SEQUENCE</scope>
</reference>
<evidence type="ECO:0000313" key="10">
    <source>
        <dbReference type="EMBL" id="GJS50662.1"/>
    </source>
</evidence>
<keyword evidence="11" id="KW-1185">Reference proteome</keyword>
<dbReference type="CDD" id="cd01647">
    <property type="entry name" value="RT_LTR"/>
    <property type="match status" value="1"/>
</dbReference>
<dbReference type="InterPro" id="IPR041373">
    <property type="entry name" value="RT_RNaseH"/>
</dbReference>
<dbReference type="InterPro" id="IPR050951">
    <property type="entry name" value="Retrovirus_Pol_polyprotein"/>
</dbReference>
<dbReference type="Gene3D" id="3.30.70.270">
    <property type="match status" value="2"/>
</dbReference>
<dbReference type="Pfam" id="PF00078">
    <property type="entry name" value="RVT_1"/>
    <property type="match status" value="1"/>
</dbReference>
<dbReference type="Gene3D" id="3.30.420.10">
    <property type="entry name" value="Ribonuclease H-like superfamily/Ribonuclease H"/>
    <property type="match status" value="1"/>
</dbReference>
<reference evidence="10" key="2">
    <citation type="submission" date="2022-01" db="EMBL/GenBank/DDBJ databases">
        <authorList>
            <person name="Yamashiro T."/>
            <person name="Shiraishi A."/>
            <person name="Satake H."/>
            <person name="Nakayama K."/>
        </authorList>
    </citation>
    <scope>NUCLEOTIDE SEQUENCE</scope>
</reference>
<feature type="domain" description="Reverse transcriptase" evidence="9">
    <location>
        <begin position="109"/>
        <end position="288"/>
    </location>
</feature>
<feature type="compositionally biased region" description="Basic and acidic residues" evidence="8">
    <location>
        <begin position="8"/>
        <end position="18"/>
    </location>
</feature>
<accession>A0ABQ4WCT9</accession>
<dbReference type="PANTHER" id="PTHR37984">
    <property type="entry name" value="PROTEIN CBG26694"/>
    <property type="match status" value="1"/>
</dbReference>
<evidence type="ECO:0000256" key="4">
    <source>
        <dbReference type="ARBA" id="ARBA00022759"/>
    </source>
</evidence>
<feature type="coiled-coil region" evidence="7">
    <location>
        <begin position="923"/>
        <end position="964"/>
    </location>
</feature>
<dbReference type="InterPro" id="IPR000477">
    <property type="entry name" value="RT_dom"/>
</dbReference>
<keyword evidence="7" id="KW-0175">Coiled coil</keyword>
<comment type="caution">
    <text evidence="10">The sequence shown here is derived from an EMBL/GenBank/DDBJ whole genome shotgun (WGS) entry which is preliminary data.</text>
</comment>
<gene>
    <name evidence="10" type="ORF">Tco_0624024</name>
</gene>
<protein>
    <submittedName>
        <fullName evidence="10">Reverse transcriptase domain-containing protein</fullName>
    </submittedName>
</protein>
<dbReference type="Gene3D" id="1.10.340.70">
    <property type="match status" value="1"/>
</dbReference>
<evidence type="ECO:0000256" key="5">
    <source>
        <dbReference type="ARBA" id="ARBA00022801"/>
    </source>
</evidence>
<feature type="region of interest" description="Disordered" evidence="8">
    <location>
        <begin position="880"/>
        <end position="913"/>
    </location>
</feature>
<name>A0ABQ4WCT9_9ASTR</name>
<evidence type="ECO:0000256" key="8">
    <source>
        <dbReference type="SAM" id="MobiDB-lite"/>
    </source>
</evidence>
<dbReference type="PROSITE" id="PS50878">
    <property type="entry name" value="RT_POL"/>
    <property type="match status" value="1"/>
</dbReference>
<evidence type="ECO:0000259" key="9">
    <source>
        <dbReference type="PROSITE" id="PS50878"/>
    </source>
</evidence>
<organism evidence="10 11">
    <name type="scientific">Tanacetum coccineum</name>
    <dbReference type="NCBI Taxonomy" id="301880"/>
    <lineage>
        <taxon>Eukaryota</taxon>
        <taxon>Viridiplantae</taxon>
        <taxon>Streptophyta</taxon>
        <taxon>Embryophyta</taxon>
        <taxon>Tracheophyta</taxon>
        <taxon>Spermatophyta</taxon>
        <taxon>Magnoliopsida</taxon>
        <taxon>eudicotyledons</taxon>
        <taxon>Gunneridae</taxon>
        <taxon>Pentapetalae</taxon>
        <taxon>asterids</taxon>
        <taxon>campanulids</taxon>
        <taxon>Asterales</taxon>
        <taxon>Asteraceae</taxon>
        <taxon>Asteroideae</taxon>
        <taxon>Anthemideae</taxon>
        <taxon>Anthemidinae</taxon>
        <taxon>Tanacetum</taxon>
    </lineage>
</organism>
<dbReference type="Pfam" id="PF17917">
    <property type="entry name" value="RT_RNaseH"/>
    <property type="match status" value="1"/>
</dbReference>
<proteinExistence type="predicted"/>
<dbReference type="InterPro" id="IPR043502">
    <property type="entry name" value="DNA/RNA_pol_sf"/>
</dbReference>
<dbReference type="Gene3D" id="3.10.10.10">
    <property type="entry name" value="HIV Type 1 Reverse Transcriptase, subunit A, domain 1"/>
    <property type="match status" value="1"/>
</dbReference>
<evidence type="ECO:0000256" key="3">
    <source>
        <dbReference type="ARBA" id="ARBA00022722"/>
    </source>
</evidence>
<evidence type="ECO:0000256" key="7">
    <source>
        <dbReference type="SAM" id="Coils"/>
    </source>
</evidence>
<evidence type="ECO:0000313" key="11">
    <source>
        <dbReference type="Proteomes" id="UP001151760"/>
    </source>
</evidence>
<dbReference type="InterPro" id="IPR043128">
    <property type="entry name" value="Rev_trsase/Diguanyl_cyclase"/>
</dbReference>
<dbReference type="EMBL" id="BQNB010008532">
    <property type="protein sequence ID" value="GJS50662.1"/>
    <property type="molecule type" value="Genomic_DNA"/>
</dbReference>
<dbReference type="PANTHER" id="PTHR37984:SF5">
    <property type="entry name" value="PROTEIN NYNRIN-LIKE"/>
    <property type="match status" value="1"/>
</dbReference>
<dbReference type="InterPro" id="IPR036397">
    <property type="entry name" value="RNaseH_sf"/>
</dbReference>
<dbReference type="SUPFAM" id="SSF56672">
    <property type="entry name" value="DNA/RNA polymerases"/>
    <property type="match status" value="1"/>
</dbReference>
<keyword evidence="5" id="KW-0378">Hydrolase</keyword>
<evidence type="ECO:0000256" key="6">
    <source>
        <dbReference type="ARBA" id="ARBA00022918"/>
    </source>
</evidence>
<keyword evidence="1" id="KW-0808">Transferase</keyword>
<sequence>MPRRNKRPRLELRKDWPRAIKGNGKVHKESNNGKQQNNNRDRHLAITIKNESKAEKEPKEKHLKDVPVIRDFPEVFPDDLPGVAPVACAPYRLAPSEMKELADQLQELLEKGFIHPSSSPWGAPVLFVKKKDGTFRMCIDYRKLNKLMIKNRYPLPRIDDLFDQLQGLSVYSKIDLRTGYHQLRIREEDIPITAFITRYGNYEFQVMSFGLTNASAVFMDLMNRVCKPYLDKFVIVFIDDILIYSKNKDEHKEHLKAILELLKKEKLYAKFSKCDFWLESVQFLGHVIDSKGVHVDPAKIEAIKNWATPTTPTEVRQFLGLAGYYRRFIEGFSLISKPLTKLTQKNKKYEWSEDEEEAFELLKQKLCCAPILALPEGSEDFVVYCDASLKGFGAVLMQREKVIAYASRQLRTHEENYTTHDLELGAVVFALRLWRHYLYGTKCVVYTDHKSLQYILDQKELNMRQRRWIELLSDYDCEIRYHPGKANVVADALSRKEKEPIRVRALVMTVHSNLPDQIRNAQLEAIKKKNVKAENLGRMIKQIFDVRSNGTRYFDKRIWLPRYGGLRNLIMHESHKSKYSIHPGSDKMYQDMKQLYWWPNMKADIATYVSKCLTCAKVKAEHQKPSGLLQQPEIPVWKWERITMDFIVGLPRTPSGKDDGQYGEAHSAIPEGNCLSTWSANLDHIETTSLPQDSGGHFKEPWEHNSIRALHTTRRRMAKAREQYRRWKICCELASPVCWREVGDSQLTGPEMIREITEKIVQIKNRLLTARSRQKSYARRNQGDGCCMLRGRAALKVFKNLYALPVNPTIYNSCIQQFWATVKVKTVNGEVQLQALVDGKKIIITEATIRRDLQMEDAEGIDCLPNATIFEQLKLMGKPKKKDTHIPQSSVPSDNLADESVNEENVSKHSNDQLLSSEDRLKLEELMALCTNLQNRILDLEHTKTTQALEIDSLKVRVKKLEKKQRSRTHGLNRLYKVGLSARVISSEDEDMFGVHDLDGDEVIVKNVDVVKTSEETRSMIEEVTAVIEKDKLVNAAEETKKSVKPKVSKVVIQELEQGTTLLTTTDDTIITAVSTRPKAKGIVFHEQEQAPTPTVSSQQPS</sequence>
<dbReference type="InterPro" id="IPR041588">
    <property type="entry name" value="Integrase_H2C2"/>
</dbReference>
<dbReference type="CDD" id="cd09274">
    <property type="entry name" value="RNase_HI_RT_Ty3"/>
    <property type="match status" value="1"/>
</dbReference>
<dbReference type="Proteomes" id="UP001151760">
    <property type="component" value="Unassembled WGS sequence"/>
</dbReference>
<dbReference type="Pfam" id="PF17921">
    <property type="entry name" value="Integrase_H2C2"/>
    <property type="match status" value="1"/>
</dbReference>
<dbReference type="GO" id="GO:0003964">
    <property type="term" value="F:RNA-directed DNA polymerase activity"/>
    <property type="evidence" value="ECO:0007669"/>
    <property type="project" value="UniProtKB-KW"/>
</dbReference>
<feature type="region of interest" description="Disordered" evidence="8">
    <location>
        <begin position="1"/>
        <end position="44"/>
    </location>
</feature>
<keyword evidence="4" id="KW-0255">Endonuclease</keyword>